<evidence type="ECO:0000256" key="1">
    <source>
        <dbReference type="ARBA" id="ARBA00011073"/>
    </source>
</evidence>
<keyword evidence="10" id="KW-1185">Reference proteome</keyword>
<dbReference type="Proteomes" id="UP000658258">
    <property type="component" value="Unassembled WGS sequence"/>
</dbReference>
<protein>
    <submittedName>
        <fullName evidence="9">Serine protease</fullName>
    </submittedName>
</protein>
<evidence type="ECO:0000313" key="9">
    <source>
        <dbReference type="EMBL" id="GHE73447.1"/>
    </source>
</evidence>
<evidence type="ECO:0000256" key="3">
    <source>
        <dbReference type="ARBA" id="ARBA00022801"/>
    </source>
</evidence>
<feature type="active site" description="Charge relay system" evidence="5">
    <location>
        <position position="171"/>
    </location>
</feature>
<name>A0ABQ3IC37_9BACT</name>
<accession>A0ABQ3IC37</accession>
<dbReference type="PROSITE" id="PS00138">
    <property type="entry name" value="SUBTILASE_SER"/>
    <property type="match status" value="1"/>
</dbReference>
<evidence type="ECO:0000259" key="8">
    <source>
        <dbReference type="Pfam" id="PF18962"/>
    </source>
</evidence>
<evidence type="ECO:0000256" key="2">
    <source>
        <dbReference type="ARBA" id="ARBA00022670"/>
    </source>
</evidence>
<evidence type="ECO:0000259" key="7">
    <source>
        <dbReference type="Pfam" id="PF00082"/>
    </source>
</evidence>
<evidence type="ECO:0000256" key="5">
    <source>
        <dbReference type="PROSITE-ProRule" id="PRU01240"/>
    </source>
</evidence>
<keyword evidence="4 5" id="KW-0720">Serine protease</keyword>
<feature type="signal peptide" evidence="6">
    <location>
        <begin position="1"/>
        <end position="19"/>
    </location>
</feature>
<evidence type="ECO:0000313" key="10">
    <source>
        <dbReference type="Proteomes" id="UP000658258"/>
    </source>
</evidence>
<feature type="domain" description="Secretion system C-terminal sorting" evidence="8">
    <location>
        <begin position="455"/>
        <end position="528"/>
    </location>
</feature>
<feature type="domain" description="Peptidase S8/S53" evidence="7">
    <location>
        <begin position="162"/>
        <end position="430"/>
    </location>
</feature>
<sequence length="530" mass="57942">MKKISSIIILVLISLQSAAQDRYMVFFKDKNGTPYSTSSPQQFLSERAIQRRAKQNIPVTEEDLPVSPVYTALLEQMGVQVFYTTKWMNGVLVQMDNGQKSLVDNLEFVRATEYVGPDAPLSKSSSLTVQDNAGNIWNEDVTSLPQFTMHGIDEMHDFGLKGEGIIIGVFDDGFQNLGSIPAFNGLTQGNQLLYSFDFTRNTESVNNGRHHGTRVLSLMAANDEYYTGTAPNAKYILCATEAPGEYRIEEYNWLFAAEKADSAGVDIVNTSLGYSHGYSDPSMNYRPEQLNGATTVVTRAANIAASKGILLIVSAGNSGTVVSAPADSPYVLAVGAINEDGLLAGFSSRGTYTPDVFKPDVVAQGQSTLLISVEGTYLRQNGTSFSGPIISGFAAGIWQAYSGKTAAEMREIIRNSGDRASEPHQQFGFGVPNFLRVVQLLKQNTEGSASIFNAYPNPTQADLQIEVDEAFYGERIQIEIISAKGQLTRQVEFIPFGHRNPLTISLQENGVYFVRVITNRGASSRKIIKY</sequence>
<dbReference type="InterPro" id="IPR026444">
    <property type="entry name" value="Secre_tail"/>
</dbReference>
<keyword evidence="6" id="KW-0732">Signal</keyword>
<reference evidence="10" key="1">
    <citation type="journal article" date="2019" name="Int. J. Syst. Evol. Microbiol.">
        <title>The Global Catalogue of Microorganisms (GCM) 10K type strain sequencing project: providing services to taxonomists for standard genome sequencing and annotation.</title>
        <authorList>
            <consortium name="The Broad Institute Genomics Platform"/>
            <consortium name="The Broad Institute Genome Sequencing Center for Infectious Disease"/>
            <person name="Wu L."/>
            <person name="Ma J."/>
        </authorList>
    </citation>
    <scope>NUCLEOTIDE SEQUENCE [LARGE SCALE GENOMIC DNA]</scope>
    <source>
        <strain evidence="10">CGMCC 1.15111</strain>
    </source>
</reference>
<feature type="active site" description="Charge relay system" evidence="5">
    <location>
        <position position="384"/>
    </location>
</feature>
<proteinExistence type="inferred from homology"/>
<dbReference type="EMBL" id="BNAG01000004">
    <property type="protein sequence ID" value="GHE73447.1"/>
    <property type="molecule type" value="Genomic_DNA"/>
</dbReference>
<dbReference type="InterPro" id="IPR017317">
    <property type="entry name" value="Pept_S8_subtilisin_bacteroid-2"/>
</dbReference>
<evidence type="ECO:0000256" key="4">
    <source>
        <dbReference type="ARBA" id="ARBA00022825"/>
    </source>
</evidence>
<dbReference type="GO" id="GO:0008233">
    <property type="term" value="F:peptidase activity"/>
    <property type="evidence" value="ECO:0007669"/>
    <property type="project" value="UniProtKB-KW"/>
</dbReference>
<dbReference type="Gene3D" id="3.40.50.200">
    <property type="entry name" value="Peptidase S8/S53 domain"/>
    <property type="match status" value="1"/>
</dbReference>
<dbReference type="InterPro" id="IPR000209">
    <property type="entry name" value="Peptidase_S8/S53_dom"/>
</dbReference>
<dbReference type="InterPro" id="IPR015500">
    <property type="entry name" value="Peptidase_S8_subtilisin-rel"/>
</dbReference>
<dbReference type="PIRSF" id="PIRSF037903">
    <property type="entry name" value="Subtilisin_rel_GFO_2223"/>
    <property type="match status" value="1"/>
</dbReference>
<evidence type="ECO:0000256" key="6">
    <source>
        <dbReference type="SAM" id="SignalP"/>
    </source>
</evidence>
<keyword evidence="2 5" id="KW-0645">Protease</keyword>
<dbReference type="InterPro" id="IPR036852">
    <property type="entry name" value="Peptidase_S8/S53_dom_sf"/>
</dbReference>
<dbReference type="PRINTS" id="PR00723">
    <property type="entry name" value="SUBTILISIN"/>
</dbReference>
<dbReference type="RefSeq" id="WP_189631349.1">
    <property type="nucleotide sequence ID" value="NZ_BNAG01000004.1"/>
</dbReference>
<dbReference type="NCBIfam" id="TIGR04183">
    <property type="entry name" value="Por_Secre_tail"/>
    <property type="match status" value="1"/>
</dbReference>
<dbReference type="Pfam" id="PF18962">
    <property type="entry name" value="Por_Secre_tail"/>
    <property type="match status" value="1"/>
</dbReference>
<feature type="chain" id="PRO_5046384372" evidence="6">
    <location>
        <begin position="20"/>
        <end position="530"/>
    </location>
</feature>
<dbReference type="InterPro" id="IPR050131">
    <property type="entry name" value="Peptidase_S8_subtilisin-like"/>
</dbReference>
<dbReference type="PROSITE" id="PS51892">
    <property type="entry name" value="SUBTILASE"/>
    <property type="match status" value="1"/>
</dbReference>
<dbReference type="PANTHER" id="PTHR43806">
    <property type="entry name" value="PEPTIDASE S8"/>
    <property type="match status" value="1"/>
</dbReference>
<dbReference type="Pfam" id="PF00082">
    <property type="entry name" value="Peptidase_S8"/>
    <property type="match status" value="1"/>
</dbReference>
<comment type="caution">
    <text evidence="9">The sequence shown here is derived from an EMBL/GenBank/DDBJ whole genome shotgun (WGS) entry which is preliminary data.</text>
</comment>
<organism evidence="9 10">
    <name type="scientific">Roseivirga thermotolerans</name>
    <dbReference type="NCBI Taxonomy" id="1758176"/>
    <lineage>
        <taxon>Bacteria</taxon>
        <taxon>Pseudomonadati</taxon>
        <taxon>Bacteroidota</taxon>
        <taxon>Cytophagia</taxon>
        <taxon>Cytophagales</taxon>
        <taxon>Roseivirgaceae</taxon>
        <taxon>Roseivirga</taxon>
    </lineage>
</organism>
<feature type="active site" description="Charge relay system" evidence="5">
    <location>
        <position position="211"/>
    </location>
</feature>
<dbReference type="PANTHER" id="PTHR43806:SF67">
    <property type="entry name" value="EGF-LIKE DOMAIN-CONTAINING PROTEIN"/>
    <property type="match status" value="1"/>
</dbReference>
<gene>
    <name evidence="9" type="ORF">GCM10011340_32610</name>
</gene>
<keyword evidence="3 5" id="KW-0378">Hydrolase</keyword>
<dbReference type="GO" id="GO:0006508">
    <property type="term" value="P:proteolysis"/>
    <property type="evidence" value="ECO:0007669"/>
    <property type="project" value="UniProtKB-KW"/>
</dbReference>
<dbReference type="InterPro" id="IPR023828">
    <property type="entry name" value="Peptidase_S8_Ser-AS"/>
</dbReference>
<comment type="similarity">
    <text evidence="1 5">Belongs to the peptidase S8 family.</text>
</comment>
<dbReference type="SUPFAM" id="SSF52743">
    <property type="entry name" value="Subtilisin-like"/>
    <property type="match status" value="1"/>
</dbReference>